<reference evidence="3" key="2">
    <citation type="journal article" date="2023" name="IMA Fungus">
        <title>Comparative genomic study of the Penicillium genus elucidates a diverse pangenome and 15 lateral gene transfer events.</title>
        <authorList>
            <person name="Petersen C."/>
            <person name="Sorensen T."/>
            <person name="Nielsen M.R."/>
            <person name="Sondergaard T.E."/>
            <person name="Sorensen J.L."/>
            <person name="Fitzpatrick D.A."/>
            <person name="Frisvad J.C."/>
            <person name="Nielsen K.L."/>
        </authorList>
    </citation>
    <scope>NUCLEOTIDE SEQUENCE</scope>
    <source>
        <strain evidence="3">IBT 19713</strain>
    </source>
</reference>
<evidence type="ECO:0000259" key="2">
    <source>
        <dbReference type="Pfam" id="PF03959"/>
    </source>
</evidence>
<protein>
    <recommendedName>
        <fullName evidence="2">Serine hydrolase domain-containing protein</fullName>
    </recommendedName>
</protein>
<accession>A0A9W9PHY7</accession>
<comment type="caution">
    <text evidence="3">The sequence shown here is derived from an EMBL/GenBank/DDBJ whole genome shotgun (WGS) entry which is preliminary data.</text>
</comment>
<dbReference type="PANTHER" id="PTHR48070">
    <property type="entry name" value="ESTERASE OVCA2"/>
    <property type="match status" value="1"/>
</dbReference>
<dbReference type="GO" id="GO:0016787">
    <property type="term" value="F:hydrolase activity"/>
    <property type="evidence" value="ECO:0007669"/>
    <property type="project" value="UniProtKB-KW"/>
</dbReference>
<dbReference type="Pfam" id="PF03959">
    <property type="entry name" value="FSH1"/>
    <property type="match status" value="1"/>
</dbReference>
<dbReference type="GO" id="GO:0005737">
    <property type="term" value="C:cytoplasm"/>
    <property type="evidence" value="ECO:0007669"/>
    <property type="project" value="TreeGrafter"/>
</dbReference>
<dbReference type="AlphaFoldDB" id="A0A9W9PHY7"/>
<dbReference type="Proteomes" id="UP001150941">
    <property type="component" value="Unassembled WGS sequence"/>
</dbReference>
<dbReference type="InterPro" id="IPR029058">
    <property type="entry name" value="AB_hydrolase_fold"/>
</dbReference>
<feature type="domain" description="Serine hydrolase" evidence="2">
    <location>
        <begin position="2"/>
        <end position="234"/>
    </location>
</feature>
<evidence type="ECO:0000313" key="4">
    <source>
        <dbReference type="Proteomes" id="UP001150941"/>
    </source>
</evidence>
<dbReference type="Gene3D" id="3.40.50.1820">
    <property type="entry name" value="alpha/beta hydrolase"/>
    <property type="match status" value="1"/>
</dbReference>
<sequence length="249" mass="27047">MKFLCLPGGFSSAKTLQTQLGPLCEALESHGDAKFHFTQGSVPMYLPDSVQGFFGPPPNFSFAKVDRPDLVNSNLRGFPKRDTPEASIKCAWEKAGNPSFSCIASVMDDLIKILENDNEIEGVMGYSEGAEIAATLLLEEQRRYKESGRIPRLKCAVFLSGWPPVEPVTGGCILADDFEDEVIKIPTCHILGAADPFLDGAMALYNMCDPDTADIFDHGGGHVIPRNRDVVHQVGEVIQEMISSVEVGA</sequence>
<reference evidence="3" key="1">
    <citation type="submission" date="2022-11" db="EMBL/GenBank/DDBJ databases">
        <authorList>
            <person name="Petersen C."/>
        </authorList>
    </citation>
    <scope>NUCLEOTIDE SEQUENCE</scope>
    <source>
        <strain evidence="3">IBT 19713</strain>
    </source>
</reference>
<dbReference type="GO" id="GO:0017000">
    <property type="term" value="P:antibiotic biosynthetic process"/>
    <property type="evidence" value="ECO:0007669"/>
    <property type="project" value="UniProtKB-ARBA"/>
</dbReference>
<proteinExistence type="predicted"/>
<evidence type="ECO:0000313" key="3">
    <source>
        <dbReference type="EMBL" id="KAJ5247160.1"/>
    </source>
</evidence>
<dbReference type="GO" id="GO:0005634">
    <property type="term" value="C:nucleus"/>
    <property type="evidence" value="ECO:0007669"/>
    <property type="project" value="TreeGrafter"/>
</dbReference>
<name>A0A9W9PHY7_9EURO</name>
<dbReference type="PANTHER" id="PTHR48070:SF4">
    <property type="entry name" value="ESTERASE ALNB"/>
    <property type="match status" value="1"/>
</dbReference>
<dbReference type="OrthoDB" id="414698at2759"/>
<organism evidence="3 4">
    <name type="scientific">Penicillium chermesinum</name>
    <dbReference type="NCBI Taxonomy" id="63820"/>
    <lineage>
        <taxon>Eukaryota</taxon>
        <taxon>Fungi</taxon>
        <taxon>Dikarya</taxon>
        <taxon>Ascomycota</taxon>
        <taxon>Pezizomycotina</taxon>
        <taxon>Eurotiomycetes</taxon>
        <taxon>Eurotiomycetidae</taxon>
        <taxon>Eurotiales</taxon>
        <taxon>Aspergillaceae</taxon>
        <taxon>Penicillium</taxon>
    </lineage>
</organism>
<keyword evidence="1" id="KW-0378">Hydrolase</keyword>
<dbReference type="GO" id="GO:0072330">
    <property type="term" value="P:monocarboxylic acid biosynthetic process"/>
    <property type="evidence" value="ECO:0007669"/>
    <property type="project" value="UniProtKB-ARBA"/>
</dbReference>
<dbReference type="InterPro" id="IPR005645">
    <property type="entry name" value="FSH-like_dom"/>
</dbReference>
<dbReference type="GO" id="GO:0019748">
    <property type="term" value="P:secondary metabolic process"/>
    <property type="evidence" value="ECO:0007669"/>
    <property type="project" value="TreeGrafter"/>
</dbReference>
<dbReference type="GeneID" id="83198743"/>
<dbReference type="InterPro" id="IPR050593">
    <property type="entry name" value="LovG"/>
</dbReference>
<dbReference type="RefSeq" id="XP_058334581.1">
    <property type="nucleotide sequence ID" value="XM_058471440.1"/>
</dbReference>
<keyword evidence="4" id="KW-1185">Reference proteome</keyword>
<gene>
    <name evidence="3" type="ORF">N7468_002143</name>
</gene>
<dbReference type="EMBL" id="JAPQKS010000002">
    <property type="protein sequence ID" value="KAJ5247160.1"/>
    <property type="molecule type" value="Genomic_DNA"/>
</dbReference>
<evidence type="ECO:0000256" key="1">
    <source>
        <dbReference type="ARBA" id="ARBA00022801"/>
    </source>
</evidence>
<dbReference type="SUPFAM" id="SSF53474">
    <property type="entry name" value="alpha/beta-Hydrolases"/>
    <property type="match status" value="1"/>
</dbReference>